<name>A0A8J7P9K9_9BACT</name>
<gene>
    <name evidence="1" type="ORF">J0M35_06110</name>
</gene>
<organism evidence="1 2">
    <name type="scientific">Candidatus Obscuribacter phosphatis</name>
    <dbReference type="NCBI Taxonomy" id="1906157"/>
    <lineage>
        <taxon>Bacteria</taxon>
        <taxon>Bacillati</taxon>
        <taxon>Candidatus Melainabacteria</taxon>
        <taxon>Candidatus Obscuribacterales</taxon>
        <taxon>Candidatus Obscuribacteraceae</taxon>
        <taxon>Candidatus Obscuribacter</taxon>
    </lineage>
</organism>
<comment type="caution">
    <text evidence="1">The sequence shown here is derived from an EMBL/GenBank/DDBJ whole genome shotgun (WGS) entry which is preliminary data.</text>
</comment>
<evidence type="ECO:0000313" key="2">
    <source>
        <dbReference type="Proteomes" id="UP000664277"/>
    </source>
</evidence>
<accession>A0A8J7P9K9</accession>
<protein>
    <submittedName>
        <fullName evidence="1">Uncharacterized protein</fullName>
    </submittedName>
</protein>
<evidence type="ECO:0000313" key="1">
    <source>
        <dbReference type="EMBL" id="MBN8659917.1"/>
    </source>
</evidence>
<dbReference type="EMBL" id="JAFLCK010000006">
    <property type="protein sequence ID" value="MBN8659917.1"/>
    <property type="molecule type" value="Genomic_DNA"/>
</dbReference>
<dbReference type="AlphaFoldDB" id="A0A8J7P9K9"/>
<reference evidence="1" key="1">
    <citation type="submission" date="2021-02" db="EMBL/GenBank/DDBJ databases">
        <title>Genome-Resolved Metagenomics of a Microbial Community Performing Photosynthetic Biological Nutrient Removal.</title>
        <authorList>
            <person name="Mcdaniel E.A."/>
        </authorList>
    </citation>
    <scope>NUCLEOTIDE SEQUENCE</scope>
    <source>
        <strain evidence="1">UWPOB_OBS1</strain>
    </source>
</reference>
<proteinExistence type="predicted"/>
<sequence length="282" mass="30148">MVQFLLKRRTIRLVFLALTMYGIQSAEIVLAQPYADGEQKLELRPAINIKGGDVIADPETSLPLTPEQINKNQLGTNQAANSQTEKLKAVIEKSNLLGSARLLDANPMTRYRGPRLAIINLKLTNKSNDPVVLLGDTIKGKTSAGEIAAVSADRVIKLDNSILSPAGKAAVAAVSAATLGLAGPIFYEMLTPQENAKRGLGTAIGRDAGRHEIEAGRFNRRVVLPQDATEGWVAFELPDGASIESITLPLLLPPFPANQGGMVTIPVSGQLKSNQIQQSQTK</sequence>
<dbReference type="Proteomes" id="UP000664277">
    <property type="component" value="Unassembled WGS sequence"/>
</dbReference>